<feature type="compositionally biased region" description="Polar residues" evidence="1">
    <location>
        <begin position="24"/>
        <end position="36"/>
    </location>
</feature>
<keyword evidence="3" id="KW-1185">Reference proteome</keyword>
<name>Q5SJU3_THET8</name>
<dbReference type="KEGG" id="ttj:TTHA0915"/>
<protein>
    <submittedName>
        <fullName evidence="2">Hypothertical protein</fullName>
    </submittedName>
</protein>
<sequence length="36" mass="3854">MQPREDVPGLGREGRGRNPLTGLNPLQRTSSGPPRG</sequence>
<accession>Q5SJU3</accession>
<gene>
    <name evidence="2" type="ordered locus">TTHA0915</name>
</gene>
<dbReference type="EnsemblBacteria" id="BAD70738">
    <property type="protein sequence ID" value="BAD70738"/>
    <property type="gene ID" value="BAD70738"/>
</dbReference>
<feature type="compositionally biased region" description="Basic and acidic residues" evidence="1">
    <location>
        <begin position="1"/>
        <end position="16"/>
    </location>
</feature>
<evidence type="ECO:0000256" key="1">
    <source>
        <dbReference type="SAM" id="MobiDB-lite"/>
    </source>
</evidence>
<reference evidence="2 3" key="1">
    <citation type="submission" date="2004-11" db="EMBL/GenBank/DDBJ databases">
        <title>Complete genome sequence of Thermus thermophilus HB8.</title>
        <authorList>
            <person name="Masui R."/>
            <person name="Kurokawa K."/>
            <person name="Nakagawa N."/>
            <person name="Tokunaga F."/>
            <person name="Koyama Y."/>
            <person name="Shibata T."/>
            <person name="Oshima T."/>
            <person name="Yokoyama S."/>
            <person name="Yasunaga T."/>
            <person name="Kuramitsu S."/>
        </authorList>
    </citation>
    <scope>NUCLEOTIDE SEQUENCE [LARGE SCALE GENOMIC DNA]</scope>
    <source>
        <strain evidence="3">ATCC 27634 / DSM 579 / HB8</strain>
    </source>
</reference>
<proteinExistence type="predicted"/>
<feature type="region of interest" description="Disordered" evidence="1">
    <location>
        <begin position="1"/>
        <end position="36"/>
    </location>
</feature>
<dbReference type="EMBL" id="AP008226">
    <property type="protein sequence ID" value="BAD70738.1"/>
    <property type="molecule type" value="Genomic_DNA"/>
</dbReference>
<dbReference type="AlphaFoldDB" id="Q5SJU3"/>
<evidence type="ECO:0000313" key="2">
    <source>
        <dbReference type="EMBL" id="BAD70738.1"/>
    </source>
</evidence>
<evidence type="ECO:0000313" key="3">
    <source>
        <dbReference type="Proteomes" id="UP000000532"/>
    </source>
</evidence>
<dbReference type="Proteomes" id="UP000000532">
    <property type="component" value="Chromosome"/>
</dbReference>
<organism evidence="2 3">
    <name type="scientific">Thermus thermophilus (strain ATCC 27634 / DSM 579 / HB8)</name>
    <dbReference type="NCBI Taxonomy" id="300852"/>
    <lineage>
        <taxon>Bacteria</taxon>
        <taxon>Thermotogati</taxon>
        <taxon>Deinococcota</taxon>
        <taxon>Deinococci</taxon>
        <taxon>Thermales</taxon>
        <taxon>Thermaceae</taxon>
        <taxon>Thermus</taxon>
    </lineage>
</organism>
<dbReference type="HOGENOM" id="CLU_3359040_0_0_0"/>